<dbReference type="GO" id="GO:0009024">
    <property type="term" value="F:tagatose-6-phosphate kinase activity"/>
    <property type="evidence" value="ECO:0007669"/>
    <property type="project" value="UniProtKB-EC"/>
</dbReference>
<dbReference type="GO" id="GO:0005829">
    <property type="term" value="C:cytosol"/>
    <property type="evidence" value="ECO:0007669"/>
    <property type="project" value="TreeGrafter"/>
</dbReference>
<evidence type="ECO:0000313" key="9">
    <source>
        <dbReference type="Proteomes" id="UP000273083"/>
    </source>
</evidence>
<dbReference type="InterPro" id="IPR011611">
    <property type="entry name" value="PfkB_dom"/>
</dbReference>
<dbReference type="PANTHER" id="PTHR46566:SF2">
    <property type="entry name" value="ATP-DEPENDENT 6-PHOSPHOFRUCTOKINASE ISOZYME 2"/>
    <property type="match status" value="1"/>
</dbReference>
<evidence type="ECO:0000256" key="4">
    <source>
        <dbReference type="ARBA" id="ARBA00022777"/>
    </source>
</evidence>
<dbReference type="EC" id="2.7.1.144" evidence="6"/>
<gene>
    <name evidence="8" type="ORF">EDD66_102208</name>
</gene>
<feature type="domain" description="Carbohydrate kinase PfkB" evidence="7">
    <location>
        <begin position="14"/>
        <end position="291"/>
    </location>
</feature>
<evidence type="ECO:0000256" key="2">
    <source>
        <dbReference type="ARBA" id="ARBA00022679"/>
    </source>
</evidence>
<reference evidence="8 9" key="1">
    <citation type="submission" date="2018-11" db="EMBL/GenBank/DDBJ databases">
        <title>Genomic Encyclopedia of Type Strains, Phase IV (KMG-IV): sequencing the most valuable type-strain genomes for metagenomic binning, comparative biology and taxonomic classification.</title>
        <authorList>
            <person name="Goeker M."/>
        </authorList>
    </citation>
    <scope>NUCLEOTIDE SEQUENCE [LARGE SCALE GENOMIC DNA]</scope>
    <source>
        <strain evidence="8 9">DSM 26537</strain>
    </source>
</reference>
<dbReference type="NCBIfam" id="TIGR03828">
    <property type="entry name" value="pfkB"/>
    <property type="match status" value="1"/>
</dbReference>
<keyword evidence="9" id="KW-1185">Reference proteome</keyword>
<accession>A0A3N1XVC8</accession>
<dbReference type="EMBL" id="RJVG01000002">
    <property type="protein sequence ID" value="ROR30556.1"/>
    <property type="molecule type" value="Genomic_DNA"/>
</dbReference>
<keyword evidence="2 6" id="KW-0808">Transferase</keyword>
<keyword evidence="3 6" id="KW-0547">Nucleotide-binding</keyword>
<dbReference type="PANTHER" id="PTHR46566">
    <property type="entry name" value="1-PHOSPHOFRUCTOKINASE-RELATED"/>
    <property type="match status" value="1"/>
</dbReference>
<sequence>MILTVTLNVAIDKRYIVENFNINHVNRVKECIYSAGGKGLNVSRVAAIAGEEVLATGFIGGHSGDYVVQELETQNIKNDFVKVVGESRSCINIYDKINHTQTEFLEPGVTVTEKNKKEMLEKFTELAKKSKVITISGSVPKGIDSSFYKELIQTGKKYEKKVLLDTSGILLEEALKSNPTLIKPNRDEIKALIGRDVKDRKDLIQIASDLCKNGIDVVVVSLGSEGSLIACEEGVYQAIVPKIAAVNTVGCGDSMLAGFAIGFERELSMIQTIKLASAISAANALRKETGFFVNEDMQNILPKIEVNKLSV</sequence>
<evidence type="ECO:0000256" key="5">
    <source>
        <dbReference type="ARBA" id="ARBA00022840"/>
    </source>
</evidence>
<evidence type="ECO:0000256" key="3">
    <source>
        <dbReference type="ARBA" id="ARBA00022741"/>
    </source>
</evidence>
<evidence type="ECO:0000256" key="1">
    <source>
        <dbReference type="ARBA" id="ARBA00005380"/>
    </source>
</evidence>
<proteinExistence type="inferred from homology"/>
<dbReference type="GO" id="GO:0005524">
    <property type="term" value="F:ATP binding"/>
    <property type="evidence" value="ECO:0007669"/>
    <property type="project" value="UniProtKB-KW"/>
</dbReference>
<dbReference type="FunFam" id="3.40.1190.20:FF:000001">
    <property type="entry name" value="Phosphofructokinase"/>
    <property type="match status" value="1"/>
</dbReference>
<dbReference type="NCBIfam" id="TIGR03168">
    <property type="entry name" value="1-PFK"/>
    <property type="match status" value="1"/>
</dbReference>
<dbReference type="InterPro" id="IPR022463">
    <property type="entry name" value="1-PFruKinase"/>
</dbReference>
<evidence type="ECO:0000256" key="6">
    <source>
        <dbReference type="PIRNR" id="PIRNR000535"/>
    </source>
</evidence>
<dbReference type="GO" id="GO:2001059">
    <property type="term" value="P:D-tagatose 6-phosphate catabolic process"/>
    <property type="evidence" value="ECO:0007669"/>
    <property type="project" value="UniProtKB-UniPathway"/>
</dbReference>
<keyword evidence="6" id="KW-0423">Lactose metabolism</keyword>
<dbReference type="AlphaFoldDB" id="A0A3N1XVC8"/>
<protein>
    <recommendedName>
        <fullName evidence="6">Tagatose-6-phosphate kinase</fullName>
        <ecNumber evidence="6">2.7.1.144</ecNumber>
    </recommendedName>
</protein>
<comment type="caution">
    <text evidence="8">The sequence shown here is derived from an EMBL/GenBank/DDBJ whole genome shotgun (WGS) entry which is preliminary data.</text>
</comment>
<comment type="similarity">
    <text evidence="1">Belongs to the carbohydrate kinase pfkB family.</text>
</comment>
<organism evidence="8 9">
    <name type="scientific">Mobilisporobacter senegalensis</name>
    <dbReference type="NCBI Taxonomy" id="1329262"/>
    <lineage>
        <taxon>Bacteria</taxon>
        <taxon>Bacillati</taxon>
        <taxon>Bacillota</taxon>
        <taxon>Clostridia</taxon>
        <taxon>Lachnospirales</taxon>
        <taxon>Lachnospiraceae</taxon>
        <taxon>Mobilisporobacter</taxon>
    </lineage>
</organism>
<dbReference type="InterPro" id="IPR017583">
    <property type="entry name" value="Tagatose/fructose_Pkinase"/>
</dbReference>
<dbReference type="SUPFAM" id="SSF53613">
    <property type="entry name" value="Ribokinase-like"/>
    <property type="match status" value="1"/>
</dbReference>
<evidence type="ECO:0000259" key="7">
    <source>
        <dbReference type="Pfam" id="PF00294"/>
    </source>
</evidence>
<dbReference type="GO" id="GO:0008662">
    <property type="term" value="F:1-phosphofructokinase activity"/>
    <property type="evidence" value="ECO:0007669"/>
    <property type="project" value="InterPro"/>
</dbReference>
<keyword evidence="5 6" id="KW-0067">ATP-binding</keyword>
<dbReference type="RefSeq" id="WP_123608253.1">
    <property type="nucleotide sequence ID" value="NZ_RJVG01000002.1"/>
</dbReference>
<name>A0A3N1XVC8_9FIRM</name>
<dbReference type="Gene3D" id="3.40.1190.20">
    <property type="match status" value="1"/>
</dbReference>
<dbReference type="OrthoDB" id="9801219at2"/>
<comment type="similarity">
    <text evidence="6">Belongs to the carbohydrate kinase PfkB family. LacC subfamily.</text>
</comment>
<dbReference type="Pfam" id="PF00294">
    <property type="entry name" value="PfkB"/>
    <property type="match status" value="1"/>
</dbReference>
<dbReference type="GO" id="GO:0044281">
    <property type="term" value="P:small molecule metabolic process"/>
    <property type="evidence" value="ECO:0007669"/>
    <property type="project" value="UniProtKB-ARBA"/>
</dbReference>
<comment type="pathway">
    <text evidence="6">Carbohydrate metabolism; D-tagatose 6-phosphate degradation; D-glyceraldehyde 3-phosphate and glycerone phosphate from D-tagatose 6-phosphate: step 1/2.</text>
</comment>
<dbReference type="InterPro" id="IPR029056">
    <property type="entry name" value="Ribokinase-like"/>
</dbReference>
<dbReference type="GO" id="GO:0016052">
    <property type="term" value="P:carbohydrate catabolic process"/>
    <property type="evidence" value="ECO:0007669"/>
    <property type="project" value="UniProtKB-ARBA"/>
</dbReference>
<evidence type="ECO:0000313" key="8">
    <source>
        <dbReference type="EMBL" id="ROR30556.1"/>
    </source>
</evidence>
<keyword evidence="4 8" id="KW-0418">Kinase</keyword>
<dbReference type="CDD" id="cd01164">
    <property type="entry name" value="FruK_PfkB_like"/>
    <property type="match status" value="1"/>
</dbReference>
<dbReference type="UniPathway" id="UPA00704">
    <property type="reaction ID" value="UER00715"/>
</dbReference>
<comment type="catalytic activity">
    <reaction evidence="6">
        <text>D-tagatofuranose 6-phosphate + ATP = D-tagatofuranose 1,6-bisphosphate + ADP + H(+)</text>
        <dbReference type="Rhea" id="RHEA:12420"/>
        <dbReference type="ChEBI" id="CHEBI:15378"/>
        <dbReference type="ChEBI" id="CHEBI:30616"/>
        <dbReference type="ChEBI" id="CHEBI:58694"/>
        <dbReference type="ChEBI" id="CHEBI:58695"/>
        <dbReference type="ChEBI" id="CHEBI:456216"/>
        <dbReference type="EC" id="2.7.1.144"/>
    </reaction>
</comment>
<dbReference type="PIRSF" id="PIRSF000535">
    <property type="entry name" value="1PFK/6PFK/LacC"/>
    <property type="match status" value="1"/>
</dbReference>
<dbReference type="GO" id="GO:0005988">
    <property type="term" value="P:lactose metabolic process"/>
    <property type="evidence" value="ECO:0007669"/>
    <property type="project" value="UniProtKB-KW"/>
</dbReference>
<dbReference type="Proteomes" id="UP000273083">
    <property type="component" value="Unassembled WGS sequence"/>
</dbReference>